<feature type="domain" description="Bro-N" evidence="1">
    <location>
        <begin position="29"/>
        <end position="69"/>
    </location>
</feature>
<dbReference type="InterPro" id="IPR003497">
    <property type="entry name" value="BRO_N_domain"/>
</dbReference>
<accession>A0A6C0JPA5</accession>
<sequence>MTTATAQSTQLSNNTVQPFKLLNYSDKDVRIVLKEQNPWFVASDICSILELKNITKAILTLDEDEKDDITISDTINRK</sequence>
<reference evidence="2" key="1">
    <citation type="journal article" date="2020" name="Nature">
        <title>Giant virus diversity and host interactions through global metagenomics.</title>
        <authorList>
            <person name="Schulz F."/>
            <person name="Roux S."/>
            <person name="Paez-Espino D."/>
            <person name="Jungbluth S."/>
            <person name="Walsh D.A."/>
            <person name="Denef V.J."/>
            <person name="McMahon K.D."/>
            <person name="Konstantinidis K.T."/>
            <person name="Eloe-Fadrosh E.A."/>
            <person name="Kyrpides N.C."/>
            <person name="Woyke T."/>
        </authorList>
    </citation>
    <scope>NUCLEOTIDE SEQUENCE</scope>
    <source>
        <strain evidence="2">GVMAG-S-1038524-41</strain>
    </source>
</reference>
<dbReference type="AlphaFoldDB" id="A0A6C0JPA5"/>
<name>A0A6C0JPA5_9ZZZZ</name>
<dbReference type="EMBL" id="MN740667">
    <property type="protein sequence ID" value="QHU06711.1"/>
    <property type="molecule type" value="Genomic_DNA"/>
</dbReference>
<dbReference type="Pfam" id="PF02498">
    <property type="entry name" value="Bro-N"/>
    <property type="match status" value="1"/>
</dbReference>
<evidence type="ECO:0000313" key="2">
    <source>
        <dbReference type="EMBL" id="QHU06711.1"/>
    </source>
</evidence>
<protein>
    <recommendedName>
        <fullName evidence="1">Bro-N domain-containing protein</fullName>
    </recommendedName>
</protein>
<proteinExistence type="predicted"/>
<organism evidence="2">
    <name type="scientific">viral metagenome</name>
    <dbReference type="NCBI Taxonomy" id="1070528"/>
    <lineage>
        <taxon>unclassified sequences</taxon>
        <taxon>metagenomes</taxon>
        <taxon>organismal metagenomes</taxon>
    </lineage>
</organism>
<evidence type="ECO:0000259" key="1">
    <source>
        <dbReference type="Pfam" id="PF02498"/>
    </source>
</evidence>